<keyword evidence="7" id="KW-1003">Cell membrane</keyword>
<gene>
    <name evidence="10" type="ORF">B9G98_03283</name>
</gene>
<dbReference type="GO" id="GO:0030428">
    <property type="term" value="C:cell septum"/>
    <property type="evidence" value="ECO:0007669"/>
    <property type="project" value="TreeGrafter"/>
</dbReference>
<feature type="transmembrane region" description="Helical" evidence="7">
    <location>
        <begin position="666"/>
        <end position="688"/>
    </location>
</feature>
<evidence type="ECO:0000256" key="3">
    <source>
        <dbReference type="ARBA" id="ARBA00022676"/>
    </source>
</evidence>
<dbReference type="AlphaFoldDB" id="A0A2T0FKZ2"/>
<evidence type="ECO:0000256" key="4">
    <source>
        <dbReference type="ARBA" id="ARBA00022692"/>
    </source>
</evidence>
<feature type="compositionally biased region" description="Polar residues" evidence="8">
    <location>
        <begin position="141"/>
        <end position="153"/>
    </location>
</feature>
<dbReference type="PANTHER" id="PTHR22914:SF38">
    <property type="entry name" value="CHITIN SYNTHASE 2"/>
    <property type="match status" value="1"/>
</dbReference>
<keyword evidence="7" id="KW-0961">Cell wall biogenesis/degradation</keyword>
<feature type="compositionally biased region" description="Low complexity" evidence="8">
    <location>
        <begin position="17"/>
        <end position="52"/>
    </location>
</feature>
<feature type="transmembrane region" description="Helical" evidence="7">
    <location>
        <begin position="872"/>
        <end position="892"/>
    </location>
</feature>
<keyword evidence="6 7" id="KW-0472">Membrane</keyword>
<dbReference type="EMBL" id="NDIQ01000022">
    <property type="protein sequence ID" value="PRT55663.1"/>
    <property type="molecule type" value="Genomic_DNA"/>
</dbReference>
<feature type="region of interest" description="Disordered" evidence="8">
    <location>
        <begin position="192"/>
        <end position="211"/>
    </location>
</feature>
<feature type="transmembrane region" description="Helical" evidence="7">
    <location>
        <begin position="700"/>
        <end position="724"/>
    </location>
</feature>
<evidence type="ECO:0000313" key="11">
    <source>
        <dbReference type="Proteomes" id="UP000238350"/>
    </source>
</evidence>
<dbReference type="SUPFAM" id="SSF53448">
    <property type="entry name" value="Nucleotide-diphospho-sugar transferases"/>
    <property type="match status" value="1"/>
</dbReference>
<dbReference type="OrthoDB" id="26569at2759"/>
<dbReference type="RefSeq" id="XP_024665608.1">
    <property type="nucleotide sequence ID" value="XM_024809840.1"/>
</dbReference>
<dbReference type="Pfam" id="PF01644">
    <property type="entry name" value="Chitin_synth_1"/>
    <property type="match status" value="1"/>
</dbReference>
<feature type="compositionally biased region" description="Polar residues" evidence="8">
    <location>
        <begin position="53"/>
        <end position="75"/>
    </location>
</feature>
<feature type="transmembrane region" description="Helical" evidence="7">
    <location>
        <begin position="736"/>
        <end position="760"/>
    </location>
</feature>
<comment type="subcellular location">
    <subcellularLocation>
        <location evidence="7">Cell membrane</location>
        <topology evidence="7">Multi-pass membrane protein</topology>
    </subcellularLocation>
    <subcellularLocation>
        <location evidence="1">Membrane</location>
        <topology evidence="1">Multi-pass membrane protein</topology>
    </subcellularLocation>
</comment>
<proteinExistence type="inferred from homology"/>
<evidence type="ECO:0000313" key="10">
    <source>
        <dbReference type="EMBL" id="PRT55663.1"/>
    </source>
</evidence>
<keyword evidence="11" id="KW-1185">Reference proteome</keyword>
<dbReference type="GO" id="GO:0005886">
    <property type="term" value="C:plasma membrane"/>
    <property type="evidence" value="ECO:0007669"/>
    <property type="project" value="UniProtKB-SubCell"/>
</dbReference>
<dbReference type="PANTHER" id="PTHR22914">
    <property type="entry name" value="CHITIN SYNTHASE"/>
    <property type="match status" value="1"/>
</dbReference>
<comment type="function">
    <text evidence="7">Polymerizes chitin, a structural polymer of the cell wall and septum, by transferring the sugar moiety of UDP-GlcNAc to the non-reducing end of the growing chitin polymer.</text>
</comment>
<dbReference type="InterPro" id="IPR029044">
    <property type="entry name" value="Nucleotide-diphossugar_trans"/>
</dbReference>
<dbReference type="EC" id="2.4.1.16" evidence="2 7"/>
<evidence type="ECO:0000259" key="9">
    <source>
        <dbReference type="Pfam" id="PF08407"/>
    </source>
</evidence>
<dbReference type="InterPro" id="IPR013616">
    <property type="entry name" value="Chitin_synth_N"/>
</dbReference>
<evidence type="ECO:0000256" key="2">
    <source>
        <dbReference type="ARBA" id="ARBA00012543"/>
    </source>
</evidence>
<keyword evidence="7" id="KW-0808">Transferase</keyword>
<dbReference type="GO" id="GO:0006031">
    <property type="term" value="P:chitin biosynthetic process"/>
    <property type="evidence" value="ECO:0007669"/>
    <property type="project" value="UniProtKB-UniRule"/>
</dbReference>
<sequence>MDNNKRALPQIPEPVARSPMFSRSRPGSPSRSPSRSQYSTPSTSPVRSPTRTQNPFDSHGVNSPTLFHPNASPTSPVRRMQLSYDDDSDVINVENLASPVPSALRPLPQSPTHASPFDDEFENIDIGSSTNLTAGIERVPSNGSDQTLANSMAPSWKASKSKAADTSYDEDQDVNDFDTDYDGRSIASFETLSGAMVPPSEQPRRNKSMSRKQVKLVRGNLVLDCPVPTKLYSFLPRRDSDEYVYMRYSACTADPDVFAESGFTIRPAIYKRETEICVCITMYNEDEVLFTRTLHAVFKNIAYLCQRSKSKVWGPNGWKKVVVTIISDGRSKISPRVLDCLAAMGVFQDGVAKNYVNGEEVQSHIFEYTAQVSLTPDLKFQGAEKNIVPVQMIFCLKERNAKKINSHRWLFNALCPQLNPNVVVLLDVGTCPSNATLYHLWKAFDEDSNVAGACGEIKSMVGKFGKSLLNPLVAAQNFEYKMSNILDKPFESVFGYISVLPGALSAYRWRALQNHEDGTGPLASYFKGEKLDSVNAGIFEKNMYLAEDRILCWELVAKRGDKWVLKYVKSAKGITDVPDSMPELISQRRRWLNGALFAAVYSLTHFKQIWATDHSPIRKFFLHVEFLYQAATLIFTFFSIANYFLAFYFLAGSVSGHNSAAIGDGVGLALFLLFKYILIIAISAQFVLSLGNRPQGSKTLFVGTTVMLSLTMTYTMIISLYFVIKTLLDPAGESTGVLVTIVFSLAATYGVYAFMSLLYCDPWHMITSSIQYFLQLPLYSVTLQIYAFCNTHDVTWGTKGDNEQKMDLGAAVVNKINGTDVVEVEMPSEQVDIDTGYENALHCLREKAPVSKAQPSQTTVDQDYFREIRTRVVLVWMTANLLLILLITQFFSLDDPGKNVYLQIVLWSTAAFAFMRATGSFVFLMQYVARKILKANYHTGVQWRKTMNKVQGKIEPVA</sequence>
<dbReference type="CDD" id="cd04190">
    <property type="entry name" value="Chitin_synth_C"/>
    <property type="match status" value="1"/>
</dbReference>
<evidence type="ECO:0000256" key="7">
    <source>
        <dbReference type="RuleBase" id="RU366040"/>
    </source>
</evidence>
<comment type="catalytic activity">
    <reaction evidence="7">
        <text>[(1-&gt;4)-N-acetyl-beta-D-glucosaminyl](n) + UDP-N-acetyl-alpha-D-glucosamine = [(1-&gt;4)-N-acetyl-beta-D-glucosaminyl](n+1) + UDP + H(+)</text>
        <dbReference type="Rhea" id="RHEA:16637"/>
        <dbReference type="Rhea" id="RHEA-COMP:9593"/>
        <dbReference type="Rhea" id="RHEA-COMP:9595"/>
        <dbReference type="ChEBI" id="CHEBI:15378"/>
        <dbReference type="ChEBI" id="CHEBI:17029"/>
        <dbReference type="ChEBI" id="CHEBI:57705"/>
        <dbReference type="ChEBI" id="CHEBI:58223"/>
        <dbReference type="EC" id="2.4.1.16"/>
    </reaction>
</comment>
<feature type="transmembrane region" description="Helical" evidence="7">
    <location>
        <begin position="626"/>
        <end position="651"/>
    </location>
</feature>
<dbReference type="Pfam" id="PF08407">
    <property type="entry name" value="Chitin_synth_1N"/>
    <property type="match status" value="1"/>
</dbReference>
<feature type="region of interest" description="Disordered" evidence="8">
    <location>
        <begin position="1"/>
        <end position="78"/>
    </location>
</feature>
<keyword evidence="3 7" id="KW-0328">Glycosyltransferase</keyword>
<dbReference type="GO" id="GO:0004100">
    <property type="term" value="F:chitin synthase activity"/>
    <property type="evidence" value="ECO:0007669"/>
    <property type="project" value="UniProtKB-UniRule"/>
</dbReference>
<comment type="similarity">
    <text evidence="7">Belongs to the chitin synthase family.</text>
</comment>
<feature type="transmembrane region" description="Helical" evidence="7">
    <location>
        <begin position="904"/>
        <end position="924"/>
    </location>
</feature>
<dbReference type="Proteomes" id="UP000238350">
    <property type="component" value="Unassembled WGS sequence"/>
</dbReference>
<evidence type="ECO:0000256" key="8">
    <source>
        <dbReference type="SAM" id="MobiDB-lite"/>
    </source>
</evidence>
<name>A0A2T0FKZ2_9ASCO</name>
<dbReference type="GeneID" id="36517031"/>
<feature type="region of interest" description="Disordered" evidence="8">
    <location>
        <begin position="132"/>
        <end position="156"/>
    </location>
</feature>
<dbReference type="Pfam" id="PF03142">
    <property type="entry name" value="Chitin_synth_2"/>
    <property type="match status" value="1"/>
</dbReference>
<reference evidence="10 11" key="1">
    <citation type="submission" date="2017-04" db="EMBL/GenBank/DDBJ databases">
        <title>Genome sequencing of [Candida] sorbophila.</title>
        <authorList>
            <person name="Ahn J.O."/>
        </authorList>
    </citation>
    <scope>NUCLEOTIDE SEQUENCE [LARGE SCALE GENOMIC DNA]</scope>
    <source>
        <strain evidence="10 11">DS02</strain>
    </source>
</reference>
<accession>A0A2T0FKZ2</accession>
<keyword evidence="5 7" id="KW-1133">Transmembrane helix</keyword>
<keyword evidence="4 7" id="KW-0812">Transmembrane</keyword>
<evidence type="ECO:0000256" key="5">
    <source>
        <dbReference type="ARBA" id="ARBA00022989"/>
    </source>
</evidence>
<dbReference type="GO" id="GO:0071555">
    <property type="term" value="P:cell wall organization"/>
    <property type="evidence" value="ECO:0007669"/>
    <property type="project" value="UniProtKB-KW"/>
</dbReference>
<protein>
    <recommendedName>
        <fullName evidence="2 7">Chitin synthase</fullName>
        <ecNumber evidence="2 7">2.4.1.16</ecNumber>
    </recommendedName>
</protein>
<dbReference type="STRING" id="45607.A0A2T0FKZ2"/>
<dbReference type="InterPro" id="IPR004835">
    <property type="entry name" value="Chitin_synth"/>
</dbReference>
<feature type="domain" description="Chitin synthase N-terminal" evidence="9">
    <location>
        <begin position="210"/>
        <end position="275"/>
    </location>
</feature>
<evidence type="ECO:0000256" key="6">
    <source>
        <dbReference type="ARBA" id="ARBA00023136"/>
    </source>
</evidence>
<comment type="caution">
    <text evidence="10">The sequence shown here is derived from an EMBL/GenBank/DDBJ whole genome shotgun (WGS) entry which is preliminary data.</text>
</comment>
<organism evidence="10 11">
    <name type="scientific">Wickerhamiella sorbophila</name>
    <dbReference type="NCBI Taxonomy" id="45607"/>
    <lineage>
        <taxon>Eukaryota</taxon>
        <taxon>Fungi</taxon>
        <taxon>Dikarya</taxon>
        <taxon>Ascomycota</taxon>
        <taxon>Saccharomycotina</taxon>
        <taxon>Dipodascomycetes</taxon>
        <taxon>Dipodascales</taxon>
        <taxon>Trichomonascaceae</taxon>
        <taxon>Wickerhamiella</taxon>
    </lineage>
</organism>
<evidence type="ECO:0000256" key="1">
    <source>
        <dbReference type="ARBA" id="ARBA00004141"/>
    </source>
</evidence>